<dbReference type="Pfam" id="PF09994">
    <property type="entry name" value="T6SS_Tle1-like_cat"/>
    <property type="match status" value="1"/>
</dbReference>
<sequence length="290" mass="33180">MESLTLFGYSRGAFAAKILAGVITDVGILKVGHLRRFVDLFRAYRSLHTRFTSTNALGRARETLEQFRSGNLKDLMHKDVKIKCLGLFDTVSAIGAPLISTIDNYMGFDHFNLPNEVEHAFHCLALNETFPPFILEKWRITEKQAIERAELNRPIKQIWFPGVHGEIGGSKGSTKWSDVTLLWMLANIVQYGIFEFNKAYSQDIINRLIASRNERFSSLTRTNISRTVPTIFDKCTHEQYHKSLNDVANFQDIKANANRVQNLWAELLVEEEEVYPNNEMTTSTLPEHLN</sequence>
<dbReference type="PANTHER" id="PTHR33840">
    <property type="match status" value="1"/>
</dbReference>
<dbReference type="EMBL" id="CALTRL010005882">
    <property type="protein sequence ID" value="CAH7687501.1"/>
    <property type="molecule type" value="Genomic_DNA"/>
</dbReference>
<evidence type="ECO:0000313" key="3">
    <source>
        <dbReference type="Proteomes" id="UP001153365"/>
    </source>
</evidence>
<feature type="domain" description="T6SS Phospholipase effector Tle1-like catalytic" evidence="1">
    <location>
        <begin position="4"/>
        <end position="186"/>
    </location>
</feature>
<comment type="caution">
    <text evidence="2">The sequence shown here is derived from an EMBL/GenBank/DDBJ whole genome shotgun (WGS) entry which is preliminary data.</text>
</comment>
<dbReference type="InterPro" id="IPR018712">
    <property type="entry name" value="Tle1-like_cat"/>
</dbReference>
<dbReference type="Proteomes" id="UP001153365">
    <property type="component" value="Unassembled WGS sequence"/>
</dbReference>
<evidence type="ECO:0000313" key="2">
    <source>
        <dbReference type="EMBL" id="CAH7687501.1"/>
    </source>
</evidence>
<organism evidence="2 3">
    <name type="scientific">Phakopsora pachyrhizi</name>
    <name type="common">Asian soybean rust disease fungus</name>
    <dbReference type="NCBI Taxonomy" id="170000"/>
    <lineage>
        <taxon>Eukaryota</taxon>
        <taxon>Fungi</taxon>
        <taxon>Dikarya</taxon>
        <taxon>Basidiomycota</taxon>
        <taxon>Pucciniomycotina</taxon>
        <taxon>Pucciniomycetes</taxon>
        <taxon>Pucciniales</taxon>
        <taxon>Phakopsoraceae</taxon>
        <taxon>Phakopsora</taxon>
    </lineage>
</organism>
<proteinExistence type="predicted"/>
<keyword evidence="3" id="KW-1185">Reference proteome</keyword>
<dbReference type="PANTHER" id="PTHR33840:SF1">
    <property type="entry name" value="TLE1 PHOSPHOLIPASE DOMAIN-CONTAINING PROTEIN"/>
    <property type="match status" value="1"/>
</dbReference>
<evidence type="ECO:0000259" key="1">
    <source>
        <dbReference type="Pfam" id="PF09994"/>
    </source>
</evidence>
<reference evidence="2" key="1">
    <citation type="submission" date="2022-06" db="EMBL/GenBank/DDBJ databases">
        <authorList>
            <consortium name="SYNGENTA / RWTH Aachen University"/>
        </authorList>
    </citation>
    <scope>NUCLEOTIDE SEQUENCE</scope>
</reference>
<name>A0AAV0BJV0_PHAPC</name>
<accession>A0AAV0BJV0</accession>
<gene>
    <name evidence="2" type="ORF">PPACK8108_LOCUS22294</name>
</gene>
<protein>
    <recommendedName>
        <fullName evidence="1">T6SS Phospholipase effector Tle1-like catalytic domain-containing protein</fullName>
    </recommendedName>
</protein>
<dbReference type="AlphaFoldDB" id="A0AAV0BJV0"/>